<reference evidence="2" key="2">
    <citation type="submission" date="2025-09" db="UniProtKB">
        <authorList>
            <consortium name="Ensembl"/>
        </authorList>
    </citation>
    <scope>IDENTIFICATION</scope>
</reference>
<dbReference type="GO" id="GO:0005930">
    <property type="term" value="C:axoneme"/>
    <property type="evidence" value="ECO:0007669"/>
    <property type="project" value="TreeGrafter"/>
</dbReference>
<evidence type="ECO:0000313" key="3">
    <source>
        <dbReference type="Proteomes" id="UP000694381"/>
    </source>
</evidence>
<dbReference type="GO" id="GO:0008017">
    <property type="term" value="F:microtubule binding"/>
    <property type="evidence" value="ECO:0007669"/>
    <property type="project" value="TreeGrafter"/>
</dbReference>
<dbReference type="InterPro" id="IPR001715">
    <property type="entry name" value="CH_dom"/>
</dbReference>
<dbReference type="Pfam" id="PF06294">
    <property type="entry name" value="CH_2"/>
    <property type="match status" value="1"/>
</dbReference>
<gene>
    <name evidence="2" type="primary">LOC103725855</name>
</gene>
<dbReference type="PROSITE" id="PS50021">
    <property type="entry name" value="CH"/>
    <property type="match status" value="1"/>
</dbReference>
<dbReference type="Proteomes" id="UP000694381">
    <property type="component" value="Unassembled WGS sequence"/>
</dbReference>
<organism evidence="2 3">
    <name type="scientific">Nannospalax galili</name>
    <name type="common">Northern Israeli blind subterranean mole rat</name>
    <name type="synonym">Spalax galili</name>
    <dbReference type="NCBI Taxonomy" id="1026970"/>
    <lineage>
        <taxon>Eukaryota</taxon>
        <taxon>Metazoa</taxon>
        <taxon>Chordata</taxon>
        <taxon>Craniata</taxon>
        <taxon>Vertebrata</taxon>
        <taxon>Euteleostomi</taxon>
        <taxon>Mammalia</taxon>
        <taxon>Eutheria</taxon>
        <taxon>Euarchontoglires</taxon>
        <taxon>Glires</taxon>
        <taxon>Rodentia</taxon>
        <taxon>Myomorpha</taxon>
        <taxon>Muroidea</taxon>
        <taxon>Spalacidae</taxon>
        <taxon>Spalacinae</taxon>
        <taxon>Nannospalax</taxon>
    </lineage>
</organism>
<dbReference type="SUPFAM" id="SSF47576">
    <property type="entry name" value="Calponin-homology domain, CH-domain"/>
    <property type="match status" value="1"/>
</dbReference>
<dbReference type="PANTHER" id="PTHR12509">
    <property type="entry name" value="SPERMATOGENESIS-ASSOCIATED 4-RELATED"/>
    <property type="match status" value="1"/>
</dbReference>
<proteinExistence type="predicted"/>
<dbReference type="GeneTree" id="ENSGT00910000144159"/>
<sequence>VLCASMQSHAAPRRPPGDRRSLCAWLDGLPLSRPKRHLARDFSDGVLVAEIVKHFHPRLVDLHSYVPACSTDQKLSNWSLLNRKVFYKLHFGISEADIQKVVANRPGAIESILCALREKLEASTARVGLTGTANPGLSSVDVVRPWAGLITNPHTGRIQTPDVGNFSLSKALWASCEEYHCVSEGWAHGDRELTPLQRKAGLQSPSPPFSMKTLQNQKALEKMNCCACGRALISQTLPAFLPVLPSQA</sequence>
<reference evidence="2" key="1">
    <citation type="submission" date="2025-08" db="UniProtKB">
        <authorList>
            <consortium name="Ensembl"/>
        </authorList>
    </citation>
    <scope>IDENTIFICATION</scope>
</reference>
<name>A0A8C6QFP7_NANGA</name>
<accession>A0A8C6QFP7</accession>
<dbReference type="FunFam" id="1.10.418.10:FF:000059">
    <property type="entry name" value="RIKEN cDNA 6430531B16 gene"/>
    <property type="match status" value="1"/>
</dbReference>
<dbReference type="InterPro" id="IPR010441">
    <property type="entry name" value="CH_2"/>
</dbReference>
<dbReference type="InterPro" id="IPR036872">
    <property type="entry name" value="CH_dom_sf"/>
</dbReference>
<dbReference type="InterPro" id="IPR052111">
    <property type="entry name" value="Spermatogenesis_Ciliary_MAP"/>
</dbReference>
<feature type="domain" description="Calponin-homology (CH)" evidence="1">
    <location>
        <begin position="16"/>
        <end position="121"/>
    </location>
</feature>
<dbReference type="Gene3D" id="1.10.418.10">
    <property type="entry name" value="Calponin-like domain"/>
    <property type="match status" value="1"/>
</dbReference>
<dbReference type="PANTHER" id="PTHR12509:SF14">
    <property type="entry name" value="SPERM FLAGELLAR 1 LIKE"/>
    <property type="match status" value="1"/>
</dbReference>
<dbReference type="Ensembl" id="ENSNGAT00000004751.1">
    <property type="protein sequence ID" value="ENSNGAP00000003354.1"/>
    <property type="gene ID" value="ENSNGAG00000003729.1"/>
</dbReference>
<keyword evidence="3" id="KW-1185">Reference proteome</keyword>
<evidence type="ECO:0000259" key="1">
    <source>
        <dbReference type="PROSITE" id="PS50021"/>
    </source>
</evidence>
<dbReference type="AlphaFoldDB" id="A0A8C6QFP7"/>
<protein>
    <submittedName>
        <fullName evidence="2">Sperm flagellar 1 like</fullName>
    </submittedName>
</protein>
<evidence type="ECO:0000313" key="2">
    <source>
        <dbReference type="Ensembl" id="ENSNGAP00000003354.1"/>
    </source>
</evidence>
<dbReference type="GO" id="GO:0051493">
    <property type="term" value="P:regulation of cytoskeleton organization"/>
    <property type="evidence" value="ECO:0007669"/>
    <property type="project" value="TreeGrafter"/>
</dbReference>